<dbReference type="Pfam" id="PF04085">
    <property type="entry name" value="MreC"/>
    <property type="match status" value="1"/>
</dbReference>
<sequence length="248" mass="26410">MAHKREERLSVRFLALGFIILMLFVVAVQYSGIFSVIQKSYRTFMLGHSGDLLLSESVTSCASCLVSTNTVQLLQRENDQLRSLLSFSKRAKTRVAVANIISRDPFDSTLVTVDSGSADGVARNQAVVSGDGILVGRILAVSGESATVRLLTSPSSRVVARIQGKSGTEGTVRGVVGSGLRFGFLAEQADIAVNDLVVSANGNQLLPPDLIIGTIKKKTTDANNLFATADVGLPLQYSELSIIAILIQ</sequence>
<keyword evidence="5" id="KW-0812">Transmembrane</keyword>
<organism evidence="7 8">
    <name type="scientific">Candidatus Komeilibacteria bacterium RIFCSPHIGHO2_01_FULL_52_14</name>
    <dbReference type="NCBI Taxonomy" id="1798549"/>
    <lineage>
        <taxon>Bacteria</taxon>
        <taxon>Candidatus Komeiliibacteriota</taxon>
    </lineage>
</organism>
<name>A0A1G2BMS7_9BACT</name>
<evidence type="ECO:0000313" key="8">
    <source>
        <dbReference type="Proteomes" id="UP000177817"/>
    </source>
</evidence>
<evidence type="ECO:0000256" key="2">
    <source>
        <dbReference type="ARBA" id="ARBA00013855"/>
    </source>
</evidence>
<dbReference type="Gene3D" id="2.40.10.350">
    <property type="entry name" value="Rod shape-determining protein MreC, domain 2"/>
    <property type="match status" value="1"/>
</dbReference>
<dbReference type="Gene3D" id="2.40.10.340">
    <property type="entry name" value="Rod shape-determining protein MreC, domain 1"/>
    <property type="match status" value="1"/>
</dbReference>
<feature type="domain" description="Rod shape-determining protein MreC beta-barrel core" evidence="6">
    <location>
        <begin position="108"/>
        <end position="245"/>
    </location>
</feature>
<comment type="similarity">
    <text evidence="1">Belongs to the MreC family.</text>
</comment>
<evidence type="ECO:0000256" key="3">
    <source>
        <dbReference type="ARBA" id="ARBA00022960"/>
    </source>
</evidence>
<dbReference type="Proteomes" id="UP000177817">
    <property type="component" value="Unassembled WGS sequence"/>
</dbReference>
<keyword evidence="5" id="KW-1133">Transmembrane helix</keyword>
<dbReference type="EMBL" id="MHKK01000019">
    <property type="protein sequence ID" value="OGY90036.1"/>
    <property type="molecule type" value="Genomic_DNA"/>
</dbReference>
<protein>
    <recommendedName>
        <fullName evidence="2">Cell shape-determining protein MreC</fullName>
    </recommendedName>
    <alternativeName>
        <fullName evidence="4">Cell shape protein MreC</fullName>
    </alternativeName>
</protein>
<accession>A0A1G2BMS7</accession>
<dbReference type="InterPro" id="IPR007221">
    <property type="entry name" value="MreC"/>
</dbReference>
<dbReference type="InterPro" id="IPR042177">
    <property type="entry name" value="Cell/Rod_1"/>
</dbReference>
<evidence type="ECO:0000256" key="1">
    <source>
        <dbReference type="ARBA" id="ARBA00009369"/>
    </source>
</evidence>
<dbReference type="AlphaFoldDB" id="A0A1G2BMS7"/>
<dbReference type="PANTHER" id="PTHR34138:SF1">
    <property type="entry name" value="CELL SHAPE-DETERMINING PROTEIN MREC"/>
    <property type="match status" value="1"/>
</dbReference>
<evidence type="ECO:0000313" key="7">
    <source>
        <dbReference type="EMBL" id="OGY90036.1"/>
    </source>
</evidence>
<feature type="transmembrane region" description="Helical" evidence="5">
    <location>
        <begin position="12"/>
        <end position="37"/>
    </location>
</feature>
<keyword evidence="3" id="KW-0133">Cell shape</keyword>
<dbReference type="GO" id="GO:0008360">
    <property type="term" value="P:regulation of cell shape"/>
    <property type="evidence" value="ECO:0007669"/>
    <property type="project" value="UniProtKB-KW"/>
</dbReference>
<comment type="caution">
    <text evidence="7">The sequence shown here is derived from an EMBL/GenBank/DDBJ whole genome shotgun (WGS) entry which is preliminary data.</text>
</comment>
<dbReference type="InterPro" id="IPR055342">
    <property type="entry name" value="MreC_beta-barrel_core"/>
</dbReference>
<dbReference type="InterPro" id="IPR042175">
    <property type="entry name" value="Cell/Rod_MreC_2"/>
</dbReference>
<evidence type="ECO:0000256" key="4">
    <source>
        <dbReference type="ARBA" id="ARBA00032089"/>
    </source>
</evidence>
<evidence type="ECO:0000259" key="6">
    <source>
        <dbReference type="Pfam" id="PF04085"/>
    </source>
</evidence>
<proteinExistence type="inferred from homology"/>
<reference evidence="7 8" key="1">
    <citation type="journal article" date="2016" name="Nat. Commun.">
        <title>Thousands of microbial genomes shed light on interconnected biogeochemical processes in an aquifer system.</title>
        <authorList>
            <person name="Anantharaman K."/>
            <person name="Brown C.T."/>
            <person name="Hug L.A."/>
            <person name="Sharon I."/>
            <person name="Castelle C.J."/>
            <person name="Probst A.J."/>
            <person name="Thomas B.C."/>
            <person name="Singh A."/>
            <person name="Wilkins M.J."/>
            <person name="Karaoz U."/>
            <person name="Brodie E.L."/>
            <person name="Williams K.H."/>
            <person name="Hubbard S.S."/>
            <person name="Banfield J.F."/>
        </authorList>
    </citation>
    <scope>NUCLEOTIDE SEQUENCE [LARGE SCALE GENOMIC DNA]</scope>
</reference>
<gene>
    <name evidence="7" type="ORF">A2677_01060</name>
</gene>
<dbReference type="GO" id="GO:0005886">
    <property type="term" value="C:plasma membrane"/>
    <property type="evidence" value="ECO:0007669"/>
    <property type="project" value="TreeGrafter"/>
</dbReference>
<dbReference type="PANTHER" id="PTHR34138">
    <property type="entry name" value="CELL SHAPE-DETERMINING PROTEIN MREC"/>
    <property type="match status" value="1"/>
</dbReference>
<keyword evidence="5" id="KW-0472">Membrane</keyword>
<evidence type="ECO:0000256" key="5">
    <source>
        <dbReference type="SAM" id="Phobius"/>
    </source>
</evidence>